<evidence type="ECO:0000313" key="16">
    <source>
        <dbReference type="Proteomes" id="UP000008694"/>
    </source>
</evidence>
<accession>D7MIH0</accession>
<dbReference type="InterPro" id="IPR015683">
    <property type="entry name" value="Ionotropic_Glu_rcpt"/>
</dbReference>
<evidence type="ECO:0000256" key="9">
    <source>
        <dbReference type="ARBA" id="ARBA00023170"/>
    </source>
</evidence>
<evidence type="ECO:0000256" key="10">
    <source>
        <dbReference type="ARBA" id="ARBA00023180"/>
    </source>
</evidence>
<evidence type="ECO:0000256" key="13">
    <source>
        <dbReference type="SAM" id="Phobius"/>
    </source>
</evidence>
<feature type="transmembrane region" description="Helical" evidence="13">
    <location>
        <begin position="246"/>
        <end position="266"/>
    </location>
</feature>
<dbReference type="Pfam" id="PF01094">
    <property type="entry name" value="ANF_receptor"/>
    <property type="match status" value="2"/>
</dbReference>
<dbReference type="PANTHER" id="PTHR18966">
    <property type="entry name" value="IONOTROPIC GLUTAMATE RECEPTOR"/>
    <property type="match status" value="1"/>
</dbReference>
<keyword evidence="9" id="KW-0675">Receptor</keyword>
<keyword evidence="8 13" id="KW-0472">Membrane</keyword>
<feature type="transmembrane region" description="Helical" evidence="13">
    <location>
        <begin position="188"/>
        <end position="206"/>
    </location>
</feature>
<dbReference type="InterPro" id="IPR001828">
    <property type="entry name" value="ANF_lig-bd_rcpt"/>
</dbReference>
<keyword evidence="11" id="KW-1071">Ligand-gated ion channel</keyword>
<evidence type="ECO:0000313" key="15">
    <source>
        <dbReference type="EMBL" id="EFH46819.1"/>
    </source>
</evidence>
<evidence type="ECO:0000256" key="4">
    <source>
        <dbReference type="ARBA" id="ARBA00022692"/>
    </source>
</evidence>
<dbReference type="Pfam" id="PF00060">
    <property type="entry name" value="Lig_chan"/>
    <property type="match status" value="1"/>
</dbReference>
<feature type="domain" description="Ionotropic glutamate receptor C-terminal" evidence="14">
    <location>
        <begin position="91"/>
        <end position="409"/>
    </location>
</feature>
<keyword evidence="7" id="KW-0406">Ion transport</keyword>
<dbReference type="Proteomes" id="UP000008694">
    <property type="component" value="Unassembled WGS sequence"/>
</dbReference>
<feature type="transmembrane region" description="Helical" evidence="13">
    <location>
        <begin position="432"/>
        <end position="450"/>
    </location>
</feature>
<evidence type="ECO:0000256" key="5">
    <source>
        <dbReference type="ARBA" id="ARBA00022729"/>
    </source>
</evidence>
<keyword evidence="16" id="KW-1185">Reference proteome</keyword>
<evidence type="ECO:0000256" key="3">
    <source>
        <dbReference type="ARBA" id="ARBA00022448"/>
    </source>
</evidence>
<dbReference type="Gene3D" id="3.40.50.2300">
    <property type="match status" value="2"/>
</dbReference>
<dbReference type="FunFam" id="1.10.287.70:FF:000037">
    <property type="entry name" value="Glutamate receptor"/>
    <property type="match status" value="1"/>
</dbReference>
<dbReference type="EMBL" id="GL348719">
    <property type="protein sequence ID" value="EFH46819.1"/>
    <property type="molecule type" value="Genomic_DNA"/>
</dbReference>
<protein>
    <recommendedName>
        <fullName evidence="14">Ionotropic glutamate receptor C-terminal domain-containing protein</fullName>
    </recommendedName>
</protein>
<proteinExistence type="inferred from homology"/>
<dbReference type="eggNOG" id="KOG1052">
    <property type="taxonomic scope" value="Eukaryota"/>
</dbReference>
<evidence type="ECO:0000256" key="12">
    <source>
        <dbReference type="ARBA" id="ARBA00023303"/>
    </source>
</evidence>
<gene>
    <name evidence="15" type="ORF">ARALYDRAFT_915921</name>
</gene>
<evidence type="ECO:0000256" key="2">
    <source>
        <dbReference type="ARBA" id="ARBA00008685"/>
    </source>
</evidence>
<dbReference type="GO" id="GO:0015276">
    <property type="term" value="F:ligand-gated monoatomic ion channel activity"/>
    <property type="evidence" value="ECO:0007669"/>
    <property type="project" value="InterPro"/>
</dbReference>
<keyword evidence="12" id="KW-0407">Ion channel</keyword>
<dbReference type="Gramene" id="scaffold_703663.1">
    <property type="protein sequence ID" value="scaffold_703663.1"/>
    <property type="gene ID" value="scaffold_703663.1"/>
</dbReference>
<dbReference type="STRING" id="81972.D7MIH0"/>
<comment type="similarity">
    <text evidence="2">Belongs to the glutamate-gated ion channel (TC 1.A.10.1) family.</text>
</comment>
<dbReference type="HOGENOM" id="CLU_587090_0_0_1"/>
<dbReference type="FunFam" id="3.40.190.10:FF:000137">
    <property type="entry name" value="Glutamate receptor"/>
    <property type="match status" value="1"/>
</dbReference>
<dbReference type="InterPro" id="IPR001320">
    <property type="entry name" value="Iontro_rcpt_C"/>
</dbReference>
<dbReference type="AlphaFoldDB" id="D7MIH0"/>
<reference evidence="16" key="1">
    <citation type="journal article" date="2011" name="Nat. Genet.">
        <title>The Arabidopsis lyrata genome sequence and the basis of rapid genome size change.</title>
        <authorList>
            <person name="Hu T.T."/>
            <person name="Pattyn P."/>
            <person name="Bakker E.G."/>
            <person name="Cao J."/>
            <person name="Cheng J.-F."/>
            <person name="Clark R.M."/>
            <person name="Fahlgren N."/>
            <person name="Fawcett J.A."/>
            <person name="Grimwood J."/>
            <person name="Gundlach H."/>
            <person name="Haberer G."/>
            <person name="Hollister J.D."/>
            <person name="Ossowski S."/>
            <person name="Ottilar R.P."/>
            <person name="Salamov A.A."/>
            <person name="Schneeberger K."/>
            <person name="Spannagl M."/>
            <person name="Wang X."/>
            <person name="Yang L."/>
            <person name="Nasrallah M.E."/>
            <person name="Bergelson J."/>
            <person name="Carrington J.C."/>
            <person name="Gaut B.S."/>
            <person name="Schmutz J."/>
            <person name="Mayer K.F.X."/>
            <person name="Van de Peer Y."/>
            <person name="Grigoriev I.V."/>
            <person name="Nordborg M."/>
            <person name="Weigel D."/>
            <person name="Guo Y.-L."/>
        </authorList>
    </citation>
    <scope>NUCLEOTIDE SEQUENCE [LARGE SCALE GENOMIC DNA]</scope>
    <source>
        <strain evidence="16">cv. MN47</strain>
    </source>
</reference>
<keyword evidence="6 13" id="KW-1133">Transmembrane helix</keyword>
<dbReference type="SUPFAM" id="SSF53850">
    <property type="entry name" value="Periplasmic binding protein-like II"/>
    <property type="match status" value="1"/>
</dbReference>
<evidence type="ECO:0000256" key="7">
    <source>
        <dbReference type="ARBA" id="ARBA00023065"/>
    </source>
</evidence>
<dbReference type="SMART" id="SM00079">
    <property type="entry name" value="PBPe"/>
    <property type="match status" value="1"/>
</dbReference>
<dbReference type="Gene3D" id="3.40.190.10">
    <property type="entry name" value="Periplasmic binding protein-like II"/>
    <property type="match status" value="2"/>
</dbReference>
<comment type="subcellular location">
    <subcellularLocation>
        <location evidence="1">Membrane</location>
        <topology evidence="1">Multi-pass membrane protein</topology>
    </subcellularLocation>
</comment>
<evidence type="ECO:0000256" key="1">
    <source>
        <dbReference type="ARBA" id="ARBA00004141"/>
    </source>
</evidence>
<dbReference type="SUPFAM" id="SSF53822">
    <property type="entry name" value="Periplasmic binding protein-like I"/>
    <property type="match status" value="1"/>
</dbReference>
<organism evidence="16">
    <name type="scientific">Arabidopsis lyrata subsp. lyrata</name>
    <name type="common">Lyre-leaved rock-cress</name>
    <dbReference type="NCBI Taxonomy" id="81972"/>
    <lineage>
        <taxon>Eukaryota</taxon>
        <taxon>Viridiplantae</taxon>
        <taxon>Streptophyta</taxon>
        <taxon>Embryophyta</taxon>
        <taxon>Tracheophyta</taxon>
        <taxon>Spermatophyta</taxon>
        <taxon>Magnoliopsida</taxon>
        <taxon>eudicotyledons</taxon>
        <taxon>Gunneridae</taxon>
        <taxon>Pentapetalae</taxon>
        <taxon>rosids</taxon>
        <taxon>malvids</taxon>
        <taxon>Brassicales</taxon>
        <taxon>Brassicaceae</taxon>
        <taxon>Camelineae</taxon>
        <taxon>Arabidopsis</taxon>
    </lineage>
</organism>
<keyword evidence="5" id="KW-0732">Signal</keyword>
<keyword evidence="3" id="KW-0813">Transport</keyword>
<evidence type="ECO:0000256" key="11">
    <source>
        <dbReference type="ARBA" id="ARBA00023286"/>
    </source>
</evidence>
<dbReference type="InterPro" id="IPR028082">
    <property type="entry name" value="Peripla_BP_I"/>
</dbReference>
<dbReference type="Gene3D" id="1.10.287.70">
    <property type="match status" value="1"/>
</dbReference>
<keyword evidence="10" id="KW-0325">Glycoprotein</keyword>
<sequence length="466" mass="52908">MSALVDLIDFYGWKEVISVYSDDELGRNGVSALDDELYKKRSRISYKVPLSVIFDIAQKLQMMTHEYVWLATDWLSVTLDSSLSDKGALKRLEGVVGLRQHIPESAKVQNFTQKLQSKRSMNAYAFHAYDTVWMIVYDAAVGDIAIVPSRSKLVDFSQPYASTGLVVVIPDNDDNATWIFLRPFTIRLWCVVLVSFLVIAVVIWILEHRINEDFRGSPGRQLTTMILFSFSTLFKRNQEDTISNLARLVMIVWLFLWMVLTASYTANLTSILTVQQLPSAITGIDSLRASELPIGYQAGTFTLEYLTYSLGMARSRLVPLDSTVEYEKALKLGPTNWGGVAAIVDELPYIELFLAERTGFKIVGEPFMHRGWGFAFKRDSPLAIDMSTAILKLSEARKLQEIRKKWLCKKNCAEKSNWNPEPNQLHLKSFKGLYLVCIAITVSAFIVFVLRMIRQFVCQETLDSVI</sequence>
<evidence type="ECO:0000256" key="8">
    <source>
        <dbReference type="ARBA" id="ARBA00023136"/>
    </source>
</evidence>
<keyword evidence="4 13" id="KW-0812">Transmembrane</keyword>
<dbReference type="GO" id="GO:0016020">
    <property type="term" value="C:membrane"/>
    <property type="evidence" value="ECO:0007669"/>
    <property type="project" value="UniProtKB-SubCell"/>
</dbReference>
<evidence type="ECO:0000256" key="6">
    <source>
        <dbReference type="ARBA" id="ARBA00022989"/>
    </source>
</evidence>
<evidence type="ECO:0000259" key="14">
    <source>
        <dbReference type="SMART" id="SM00079"/>
    </source>
</evidence>
<name>D7MIH0_ARALL</name>